<accession>A0A1H0PTR7</accession>
<evidence type="ECO:0000256" key="1">
    <source>
        <dbReference type="SAM" id="MobiDB-lite"/>
    </source>
</evidence>
<dbReference type="Proteomes" id="UP000199317">
    <property type="component" value="Unassembled WGS sequence"/>
</dbReference>
<proteinExistence type="predicted"/>
<evidence type="ECO:0008006" key="5">
    <source>
        <dbReference type="Google" id="ProtNLM"/>
    </source>
</evidence>
<protein>
    <recommendedName>
        <fullName evidence="5">PsiF repeat-containing protein</fullName>
    </recommendedName>
</protein>
<keyword evidence="4" id="KW-1185">Reference proteome</keyword>
<name>A0A1H0PTR7_9BURK</name>
<reference evidence="4" key="1">
    <citation type="submission" date="2016-10" db="EMBL/GenBank/DDBJ databases">
        <authorList>
            <person name="Varghese N."/>
            <person name="Submissions S."/>
        </authorList>
    </citation>
    <scope>NUCLEOTIDE SEQUENCE [LARGE SCALE GENOMIC DNA]</scope>
    <source>
        <strain evidence="4">DSM 17101</strain>
    </source>
</reference>
<feature type="region of interest" description="Disordered" evidence="1">
    <location>
        <begin position="29"/>
        <end position="52"/>
    </location>
</feature>
<keyword evidence="2" id="KW-0732">Signal</keyword>
<dbReference type="EMBL" id="FNJL01000007">
    <property type="protein sequence ID" value="SDP08055.1"/>
    <property type="molecule type" value="Genomic_DNA"/>
</dbReference>
<feature type="region of interest" description="Disordered" evidence="1">
    <location>
        <begin position="92"/>
        <end position="128"/>
    </location>
</feature>
<organism evidence="3 4">
    <name type="scientific">Paracidovorax cattleyae</name>
    <dbReference type="NCBI Taxonomy" id="80868"/>
    <lineage>
        <taxon>Bacteria</taxon>
        <taxon>Pseudomonadati</taxon>
        <taxon>Pseudomonadota</taxon>
        <taxon>Betaproteobacteria</taxon>
        <taxon>Burkholderiales</taxon>
        <taxon>Comamonadaceae</taxon>
        <taxon>Paracidovorax</taxon>
    </lineage>
</organism>
<dbReference type="RefSeq" id="WP_143015872.1">
    <property type="nucleotide sequence ID" value="NZ_FNJL01000007.1"/>
</dbReference>
<gene>
    <name evidence="3" type="ORF">SAMN04489708_10739</name>
</gene>
<dbReference type="OrthoDB" id="8820355at2"/>
<sequence>MLGGRLFSRLLFLVWLSACLMLPMGAQAAGAGGEDASLARGATPDTTAGQRYQSAVREAGGGLKLSIAECRSGDAASRSACESEARKRYREEMDAAKALLHPPGVRSAKPQPGPNKEPEPRIVGKPLP</sequence>
<feature type="chain" id="PRO_5011638594" description="PsiF repeat-containing protein" evidence="2">
    <location>
        <begin position="29"/>
        <end position="128"/>
    </location>
</feature>
<evidence type="ECO:0000313" key="4">
    <source>
        <dbReference type="Proteomes" id="UP000199317"/>
    </source>
</evidence>
<feature type="signal peptide" evidence="2">
    <location>
        <begin position="1"/>
        <end position="28"/>
    </location>
</feature>
<evidence type="ECO:0000256" key="2">
    <source>
        <dbReference type="SAM" id="SignalP"/>
    </source>
</evidence>
<evidence type="ECO:0000313" key="3">
    <source>
        <dbReference type="EMBL" id="SDP08055.1"/>
    </source>
</evidence>
<dbReference type="AlphaFoldDB" id="A0A1H0PTR7"/>